<reference evidence="1" key="2">
    <citation type="submission" date="2020-05" db="UniProtKB">
        <authorList>
            <consortium name="EnsemblMetazoa"/>
        </authorList>
    </citation>
    <scope>IDENTIFICATION</scope>
    <source>
        <strain evidence="1">IAEA</strain>
    </source>
</reference>
<dbReference type="Proteomes" id="UP000092445">
    <property type="component" value="Unassembled WGS sequence"/>
</dbReference>
<accession>A0A1A9ZVQ8</accession>
<evidence type="ECO:0000313" key="2">
    <source>
        <dbReference type="Proteomes" id="UP000092445"/>
    </source>
</evidence>
<proteinExistence type="predicted"/>
<name>A0A1A9ZVQ8_GLOPL</name>
<dbReference type="EnsemblMetazoa" id="GPAI026527-RA">
    <property type="protein sequence ID" value="GPAI026527-PA"/>
    <property type="gene ID" value="GPAI026527"/>
</dbReference>
<sequence length="161" mass="18553">MFVSKTRFCIKNGNISKTKQNRDHSIKIIIDFGNAVRVRVVYKDTSGLYDYLEINYRIVLPCATTWLRSIVPQYNCMSTKAPELSINKWKFARFFKHIIDSLTRIDVTIISHEGFKASNDGLQKSVPHHFMLQLISNEIVPNFDILTNNSASQHSIHTSHI</sequence>
<protein>
    <submittedName>
        <fullName evidence="1">Uncharacterized protein</fullName>
    </submittedName>
</protein>
<keyword evidence="2" id="KW-1185">Reference proteome</keyword>
<dbReference type="VEuPathDB" id="VectorBase:GPAI026527"/>
<organism evidence="1 2">
    <name type="scientific">Glossina pallidipes</name>
    <name type="common">Tsetse fly</name>
    <dbReference type="NCBI Taxonomy" id="7398"/>
    <lineage>
        <taxon>Eukaryota</taxon>
        <taxon>Metazoa</taxon>
        <taxon>Ecdysozoa</taxon>
        <taxon>Arthropoda</taxon>
        <taxon>Hexapoda</taxon>
        <taxon>Insecta</taxon>
        <taxon>Pterygota</taxon>
        <taxon>Neoptera</taxon>
        <taxon>Endopterygota</taxon>
        <taxon>Diptera</taxon>
        <taxon>Brachycera</taxon>
        <taxon>Muscomorpha</taxon>
        <taxon>Hippoboscoidea</taxon>
        <taxon>Glossinidae</taxon>
        <taxon>Glossina</taxon>
    </lineage>
</organism>
<evidence type="ECO:0000313" key="1">
    <source>
        <dbReference type="EnsemblMetazoa" id="GPAI026527-PA"/>
    </source>
</evidence>
<dbReference type="AlphaFoldDB" id="A0A1A9ZVQ8"/>
<reference evidence="2" key="1">
    <citation type="submission" date="2014-03" db="EMBL/GenBank/DDBJ databases">
        <authorList>
            <person name="Aksoy S."/>
            <person name="Warren W."/>
            <person name="Wilson R.K."/>
        </authorList>
    </citation>
    <scope>NUCLEOTIDE SEQUENCE [LARGE SCALE GENOMIC DNA]</scope>
    <source>
        <strain evidence="2">IAEA</strain>
    </source>
</reference>